<dbReference type="EMBL" id="JABXWT010000014">
    <property type="protein sequence ID" value="NVO57789.1"/>
    <property type="molecule type" value="Genomic_DNA"/>
</dbReference>
<dbReference type="Gene3D" id="3.40.50.1820">
    <property type="entry name" value="alpha/beta hydrolase"/>
    <property type="match status" value="1"/>
</dbReference>
<evidence type="ECO:0000259" key="1">
    <source>
        <dbReference type="Pfam" id="PF12697"/>
    </source>
</evidence>
<dbReference type="SUPFAM" id="SSF53474">
    <property type="entry name" value="alpha/beta-Hydrolases"/>
    <property type="match status" value="1"/>
</dbReference>
<keyword evidence="2" id="KW-0378">Hydrolase</keyword>
<sequence>MTPLILLPGMMCDARLFASQTEALSSERPVFVPTLSGSNTMERLATEVLKNAPERFALGGLSMGGIAAMEVLRQAPDRVAGLALLDTNPSAETEEIQARRGPQMKRARTGQLDSVMRDEMKPNYLSDGENRAAILELCMNMALELGPDVFCEQSIALRDRPDQSETLRHFNKPALVLCGREDKLCPISRHELMHKLLPRSELVIIDGAGHLPTLEKPHETTHALRRWLKEIDDER</sequence>
<evidence type="ECO:0000313" key="2">
    <source>
        <dbReference type="EMBL" id="NVO57789.1"/>
    </source>
</evidence>
<dbReference type="PANTHER" id="PTHR43194:SF2">
    <property type="entry name" value="PEROXISOMAL MEMBRANE PROTEIN LPX1"/>
    <property type="match status" value="1"/>
</dbReference>
<dbReference type="GO" id="GO:0016787">
    <property type="term" value="F:hydrolase activity"/>
    <property type="evidence" value="ECO:0007669"/>
    <property type="project" value="UniProtKB-KW"/>
</dbReference>
<dbReference type="PRINTS" id="PR00111">
    <property type="entry name" value="ABHYDROLASE"/>
</dbReference>
<gene>
    <name evidence="2" type="ORF">HW561_18475</name>
</gene>
<keyword evidence="3" id="KW-1185">Reference proteome</keyword>
<accession>A0ABX2PUE3</accession>
<feature type="domain" description="AB hydrolase-1" evidence="1">
    <location>
        <begin position="5"/>
        <end position="220"/>
    </location>
</feature>
<dbReference type="PANTHER" id="PTHR43194">
    <property type="entry name" value="HYDROLASE ALPHA/BETA FOLD FAMILY"/>
    <property type="match status" value="1"/>
</dbReference>
<dbReference type="Pfam" id="PF12697">
    <property type="entry name" value="Abhydrolase_6"/>
    <property type="match status" value="1"/>
</dbReference>
<dbReference type="InterPro" id="IPR000073">
    <property type="entry name" value="AB_hydrolase_1"/>
</dbReference>
<organism evidence="2 3">
    <name type="scientific">Ruegeria haliotis</name>
    <dbReference type="NCBI Taxonomy" id="2747601"/>
    <lineage>
        <taxon>Bacteria</taxon>
        <taxon>Pseudomonadati</taxon>
        <taxon>Pseudomonadota</taxon>
        <taxon>Alphaproteobacteria</taxon>
        <taxon>Rhodobacterales</taxon>
        <taxon>Roseobacteraceae</taxon>
        <taxon>Ruegeria</taxon>
    </lineage>
</organism>
<reference evidence="2 3" key="1">
    <citation type="submission" date="2020-06" db="EMBL/GenBank/DDBJ databases">
        <authorList>
            <person name="Cao W.R."/>
        </authorList>
    </citation>
    <scope>NUCLEOTIDE SEQUENCE [LARGE SCALE GENOMIC DNA]</scope>
    <source>
        <strain evidence="2 3">B1Z28</strain>
    </source>
</reference>
<comment type="caution">
    <text evidence="2">The sequence shown here is derived from an EMBL/GenBank/DDBJ whole genome shotgun (WGS) entry which is preliminary data.</text>
</comment>
<proteinExistence type="predicted"/>
<dbReference type="Proteomes" id="UP000630805">
    <property type="component" value="Unassembled WGS sequence"/>
</dbReference>
<dbReference type="InterPro" id="IPR029058">
    <property type="entry name" value="AB_hydrolase_fold"/>
</dbReference>
<evidence type="ECO:0000313" key="3">
    <source>
        <dbReference type="Proteomes" id="UP000630805"/>
    </source>
</evidence>
<dbReference type="InterPro" id="IPR050228">
    <property type="entry name" value="Carboxylesterase_BioH"/>
</dbReference>
<dbReference type="RefSeq" id="WP_176866851.1">
    <property type="nucleotide sequence ID" value="NZ_JABXWT010000014.1"/>
</dbReference>
<name>A0ABX2PUE3_9RHOB</name>
<protein>
    <submittedName>
        <fullName evidence="2">Alpha/beta hydrolase</fullName>
    </submittedName>
</protein>